<evidence type="ECO:0000256" key="4">
    <source>
        <dbReference type="ARBA" id="ARBA00022777"/>
    </source>
</evidence>
<evidence type="ECO:0000259" key="7">
    <source>
        <dbReference type="PROSITE" id="PS50011"/>
    </source>
</evidence>
<keyword evidence="9" id="KW-1185">Reference proteome</keyword>
<protein>
    <recommendedName>
        <fullName evidence="7">Protein kinase domain-containing protein</fullName>
    </recommendedName>
</protein>
<evidence type="ECO:0000256" key="2">
    <source>
        <dbReference type="ARBA" id="ARBA00022679"/>
    </source>
</evidence>
<comment type="caution">
    <text evidence="8">The sequence shown here is derived from an EMBL/GenBank/DDBJ whole genome shotgun (WGS) entry which is preliminary data.</text>
</comment>
<dbReference type="SMART" id="SM00220">
    <property type="entry name" value="S_TKc"/>
    <property type="match status" value="1"/>
</dbReference>
<dbReference type="SUPFAM" id="SSF56112">
    <property type="entry name" value="Protein kinase-like (PK-like)"/>
    <property type="match status" value="1"/>
</dbReference>
<dbReference type="PROSITE" id="PS50011">
    <property type="entry name" value="PROTEIN_KINASE_DOM"/>
    <property type="match status" value="1"/>
</dbReference>
<keyword evidence="2" id="KW-0808">Transferase</keyword>
<dbReference type="EMBL" id="JASJQH010004664">
    <property type="protein sequence ID" value="KAK9753834.1"/>
    <property type="molecule type" value="Genomic_DNA"/>
</dbReference>
<dbReference type="PANTHER" id="PTHR24058">
    <property type="entry name" value="DUAL SPECIFICITY PROTEIN KINASE"/>
    <property type="match status" value="1"/>
</dbReference>
<evidence type="ECO:0000256" key="5">
    <source>
        <dbReference type="ARBA" id="ARBA00022840"/>
    </source>
</evidence>
<keyword evidence="3 6" id="KW-0547">Nucleotide-binding</keyword>
<dbReference type="PROSITE" id="PS00107">
    <property type="entry name" value="PROTEIN_KINASE_ATP"/>
    <property type="match status" value="1"/>
</dbReference>
<evidence type="ECO:0000256" key="6">
    <source>
        <dbReference type="PROSITE-ProRule" id="PRU10141"/>
    </source>
</evidence>
<dbReference type="PANTHER" id="PTHR24058:SF130">
    <property type="entry name" value="SERINE_THREONINE PROTEIN KINASES-RELATED"/>
    <property type="match status" value="1"/>
</dbReference>
<dbReference type="InterPro" id="IPR011009">
    <property type="entry name" value="Kinase-like_dom_sf"/>
</dbReference>
<feature type="non-terminal residue" evidence="8">
    <location>
        <position position="237"/>
    </location>
</feature>
<dbReference type="Pfam" id="PF00069">
    <property type="entry name" value="Pkinase"/>
    <property type="match status" value="1"/>
</dbReference>
<feature type="domain" description="Protein kinase" evidence="7">
    <location>
        <begin position="34"/>
        <end position="237"/>
    </location>
</feature>
<accession>A0ABR2WCT2</accession>
<organism evidence="8 9">
    <name type="scientific">Basidiobolus ranarum</name>
    <dbReference type="NCBI Taxonomy" id="34480"/>
    <lineage>
        <taxon>Eukaryota</taxon>
        <taxon>Fungi</taxon>
        <taxon>Fungi incertae sedis</taxon>
        <taxon>Zoopagomycota</taxon>
        <taxon>Entomophthoromycotina</taxon>
        <taxon>Basidiobolomycetes</taxon>
        <taxon>Basidiobolales</taxon>
        <taxon>Basidiobolaceae</taxon>
        <taxon>Basidiobolus</taxon>
    </lineage>
</organism>
<evidence type="ECO:0000313" key="9">
    <source>
        <dbReference type="Proteomes" id="UP001479436"/>
    </source>
</evidence>
<name>A0ABR2WCT2_9FUNG</name>
<gene>
    <name evidence="8" type="ORF">K7432_017925</name>
</gene>
<keyword evidence="5 6" id="KW-0067">ATP-binding</keyword>
<dbReference type="InterPro" id="IPR050494">
    <property type="entry name" value="Ser_Thr_dual-spec_kinase"/>
</dbReference>
<reference evidence="8 9" key="1">
    <citation type="submission" date="2023-04" db="EMBL/GenBank/DDBJ databases">
        <title>Genome of Basidiobolus ranarum AG-B5.</title>
        <authorList>
            <person name="Stajich J.E."/>
            <person name="Carter-House D."/>
            <person name="Gryganskyi A."/>
        </authorList>
    </citation>
    <scope>NUCLEOTIDE SEQUENCE [LARGE SCALE GENOMIC DNA]</scope>
    <source>
        <strain evidence="8 9">AG-B5</strain>
    </source>
</reference>
<dbReference type="Gene3D" id="1.10.510.10">
    <property type="entry name" value="Transferase(Phosphotransferase) domain 1"/>
    <property type="match status" value="1"/>
</dbReference>
<sequence>MLLNSSAIVDNATFETINSSGDFSETQFILGKRYEVLQKIGTGSFSQVLLARDLIHPKKRLVALKVLHNKYSRQAITEIIRLRQLNIFNDEKNFQLVQIFDTFNFGSYVCIVLEWLSGGPLTISHTAELNPEHSLHLPREAELRRLSITRRISCQLVTSLLLLSKLGILHADLKPDNILHSQANSLDIKVLDFGNSIGVSELPHYYETFNVQAMNYRAPEVSIGIPFGLPIDMWSLG</sequence>
<feature type="binding site" evidence="6">
    <location>
        <position position="65"/>
    </location>
    <ligand>
        <name>ATP</name>
        <dbReference type="ChEBI" id="CHEBI:30616"/>
    </ligand>
</feature>
<dbReference type="InterPro" id="IPR000719">
    <property type="entry name" value="Prot_kinase_dom"/>
</dbReference>
<evidence type="ECO:0000256" key="3">
    <source>
        <dbReference type="ARBA" id="ARBA00022741"/>
    </source>
</evidence>
<dbReference type="InterPro" id="IPR017441">
    <property type="entry name" value="Protein_kinase_ATP_BS"/>
</dbReference>
<dbReference type="Proteomes" id="UP001479436">
    <property type="component" value="Unassembled WGS sequence"/>
</dbReference>
<evidence type="ECO:0000256" key="1">
    <source>
        <dbReference type="ARBA" id="ARBA00022527"/>
    </source>
</evidence>
<evidence type="ECO:0000313" key="8">
    <source>
        <dbReference type="EMBL" id="KAK9753834.1"/>
    </source>
</evidence>
<keyword evidence="1" id="KW-0723">Serine/threonine-protein kinase</keyword>
<keyword evidence="4" id="KW-0418">Kinase</keyword>
<proteinExistence type="predicted"/>